<reference evidence="1 2" key="1">
    <citation type="submission" date="2016-11" db="EMBL/GenBank/DDBJ databases">
        <title>Study of marine rhodopsin-containing bacteria.</title>
        <authorList>
            <person name="Yoshizawa S."/>
            <person name="Kumagai Y."/>
            <person name="Kogure K."/>
        </authorList>
    </citation>
    <scope>NUCLEOTIDE SEQUENCE [LARGE SCALE GENOMIC DNA]</scope>
    <source>
        <strain evidence="1 2">SAORIC-28</strain>
    </source>
</reference>
<name>A0A271J0C0_9BACT</name>
<dbReference type="RefSeq" id="WP_095510060.1">
    <property type="nucleotide sequence ID" value="NZ_MQWD01000001.1"/>
</dbReference>
<protein>
    <submittedName>
        <fullName evidence="1">Uncharacterized protein</fullName>
    </submittedName>
</protein>
<evidence type="ECO:0000313" key="2">
    <source>
        <dbReference type="Proteomes" id="UP000216339"/>
    </source>
</evidence>
<comment type="caution">
    <text evidence="1">The sequence shown here is derived from an EMBL/GenBank/DDBJ whole genome shotgun (WGS) entry which is preliminary data.</text>
</comment>
<accession>A0A271J0C0</accession>
<evidence type="ECO:0000313" key="1">
    <source>
        <dbReference type="EMBL" id="PAP76405.1"/>
    </source>
</evidence>
<dbReference type="AlphaFoldDB" id="A0A271J0C0"/>
<proteinExistence type="predicted"/>
<dbReference type="EMBL" id="MQWD01000001">
    <property type="protein sequence ID" value="PAP76405.1"/>
    <property type="molecule type" value="Genomic_DNA"/>
</dbReference>
<dbReference type="Proteomes" id="UP000216339">
    <property type="component" value="Unassembled WGS sequence"/>
</dbReference>
<keyword evidence="2" id="KW-1185">Reference proteome</keyword>
<sequence length="252" mass="26239">MALSWYFYGDIDCYFRGGTSGTVTDLADALAASGNAQGIVDTIGSSTTPPGLADSVAGLIATAGDRWPGIPVWTAADWPLDWQVKVYPSSQSGVDRLVMQPGAVAFQWPPEGGGSLNVNLTPSIEPDVADPDTVRYGDALMQAVDQMVVTPAGRARVTRAAGGGPVETVDALAILKQIDPDLGKTKAPPASFTVALDSTLTTVDTRLEVNANGGVHLQVGWIAVSGGRSEEDAEAEDVGPVMMREYPCGSFN</sequence>
<dbReference type="OrthoDB" id="9839879at2"/>
<organism evidence="1 2">
    <name type="scientific">Rubrivirga marina</name>
    <dbReference type="NCBI Taxonomy" id="1196024"/>
    <lineage>
        <taxon>Bacteria</taxon>
        <taxon>Pseudomonadati</taxon>
        <taxon>Rhodothermota</taxon>
        <taxon>Rhodothermia</taxon>
        <taxon>Rhodothermales</taxon>
        <taxon>Rubricoccaceae</taxon>
        <taxon>Rubrivirga</taxon>
    </lineage>
</organism>
<gene>
    <name evidence="1" type="ORF">BSZ37_08080</name>
</gene>